<dbReference type="PANTHER" id="PTHR36766">
    <property type="entry name" value="PLANT BROAD-SPECTRUM MILDEW RESISTANCE PROTEIN RPW8"/>
    <property type="match status" value="1"/>
</dbReference>
<dbReference type="SUPFAM" id="SSF52058">
    <property type="entry name" value="L domain-like"/>
    <property type="match status" value="1"/>
</dbReference>
<dbReference type="InterPro" id="IPR002182">
    <property type="entry name" value="NB-ARC"/>
</dbReference>
<dbReference type="GO" id="GO:0002758">
    <property type="term" value="P:innate immune response-activating signaling pathway"/>
    <property type="evidence" value="ECO:0007669"/>
    <property type="project" value="UniProtKB-ARBA"/>
</dbReference>
<reference evidence="7" key="1">
    <citation type="journal article" date="2018" name="DNA Res.">
        <title>Multiple hybrid de novo genome assembly of finger millet, an orphan allotetraploid crop.</title>
        <authorList>
            <person name="Hatakeyama M."/>
            <person name="Aluri S."/>
            <person name="Balachadran M.T."/>
            <person name="Sivarajan S.R."/>
            <person name="Patrignani A."/>
            <person name="Gruter S."/>
            <person name="Poveda L."/>
            <person name="Shimizu-Inatsugi R."/>
            <person name="Baeten J."/>
            <person name="Francoijs K.J."/>
            <person name="Nataraja K.N."/>
            <person name="Reddy Y.A.N."/>
            <person name="Phadnis S."/>
            <person name="Ravikumar R.L."/>
            <person name="Schlapbach R."/>
            <person name="Sreeman S.M."/>
            <person name="Shimizu K.K."/>
        </authorList>
    </citation>
    <scope>NUCLEOTIDE SEQUENCE</scope>
</reference>
<evidence type="ECO:0000256" key="3">
    <source>
        <dbReference type="ARBA" id="ARBA00022821"/>
    </source>
</evidence>
<dbReference type="FunFam" id="1.10.10.10:FF:000322">
    <property type="entry name" value="Probable disease resistance protein At1g63360"/>
    <property type="match status" value="1"/>
</dbReference>
<keyword evidence="3" id="KW-0611">Plant defense</keyword>
<name>A0AAV5DS63_ELECO</name>
<dbReference type="Gene3D" id="3.40.50.300">
    <property type="entry name" value="P-loop containing nucleotide triphosphate hydrolases"/>
    <property type="match status" value="1"/>
</dbReference>
<dbReference type="GO" id="GO:0042742">
    <property type="term" value="P:defense response to bacterium"/>
    <property type="evidence" value="ECO:0007669"/>
    <property type="project" value="UniProtKB-ARBA"/>
</dbReference>
<evidence type="ECO:0000256" key="2">
    <source>
        <dbReference type="ARBA" id="ARBA00022737"/>
    </source>
</evidence>
<evidence type="ECO:0000256" key="1">
    <source>
        <dbReference type="ARBA" id="ARBA00022614"/>
    </source>
</evidence>
<dbReference type="SUPFAM" id="SSF52540">
    <property type="entry name" value="P-loop containing nucleoside triphosphate hydrolases"/>
    <property type="match status" value="1"/>
</dbReference>
<dbReference type="Gene3D" id="1.10.10.10">
    <property type="entry name" value="Winged helix-like DNA-binding domain superfamily/Winged helix DNA-binding domain"/>
    <property type="match status" value="1"/>
</dbReference>
<keyword evidence="8" id="KW-1185">Reference proteome</keyword>
<dbReference type="InterPro" id="IPR058922">
    <property type="entry name" value="WHD_DRP"/>
</dbReference>
<gene>
    <name evidence="7" type="primary">gb00270</name>
    <name evidence="7" type="ORF">PR202_gb00270</name>
</gene>
<dbReference type="Pfam" id="PF00931">
    <property type="entry name" value="NB-ARC"/>
    <property type="match status" value="1"/>
</dbReference>
<dbReference type="Gene3D" id="3.80.10.10">
    <property type="entry name" value="Ribonuclease Inhibitor"/>
    <property type="match status" value="1"/>
</dbReference>
<dbReference type="InterPro" id="IPR056789">
    <property type="entry name" value="LRR_R13L1-DRL21"/>
</dbReference>
<feature type="domain" description="NB-ARC" evidence="4">
    <location>
        <begin position="1"/>
        <end position="110"/>
    </location>
</feature>
<evidence type="ECO:0000259" key="6">
    <source>
        <dbReference type="Pfam" id="PF25019"/>
    </source>
</evidence>
<dbReference type="GO" id="GO:0043531">
    <property type="term" value="F:ADP binding"/>
    <property type="evidence" value="ECO:0007669"/>
    <property type="project" value="InterPro"/>
</dbReference>
<evidence type="ECO:0000313" key="7">
    <source>
        <dbReference type="EMBL" id="GJN13554.1"/>
    </source>
</evidence>
<organism evidence="7 8">
    <name type="scientific">Eleusine coracana subsp. coracana</name>
    <dbReference type="NCBI Taxonomy" id="191504"/>
    <lineage>
        <taxon>Eukaryota</taxon>
        <taxon>Viridiplantae</taxon>
        <taxon>Streptophyta</taxon>
        <taxon>Embryophyta</taxon>
        <taxon>Tracheophyta</taxon>
        <taxon>Spermatophyta</taxon>
        <taxon>Magnoliopsida</taxon>
        <taxon>Liliopsida</taxon>
        <taxon>Poales</taxon>
        <taxon>Poaceae</taxon>
        <taxon>PACMAD clade</taxon>
        <taxon>Chloridoideae</taxon>
        <taxon>Cynodonteae</taxon>
        <taxon>Eleusininae</taxon>
        <taxon>Eleusine</taxon>
    </lineage>
</organism>
<dbReference type="Proteomes" id="UP001054889">
    <property type="component" value="Unassembled WGS sequence"/>
</dbReference>
<dbReference type="InterPro" id="IPR032675">
    <property type="entry name" value="LRR_dom_sf"/>
</dbReference>
<proteinExistence type="predicted"/>
<dbReference type="PANTHER" id="PTHR36766:SF64">
    <property type="entry name" value="OS12G0206100 PROTEIN"/>
    <property type="match status" value="1"/>
</dbReference>
<dbReference type="Pfam" id="PF25019">
    <property type="entry name" value="LRR_R13L1-DRL21"/>
    <property type="match status" value="1"/>
</dbReference>
<feature type="domain" description="R13L1/DRL21-like LRR repeat region" evidence="6">
    <location>
        <begin position="458"/>
        <end position="608"/>
    </location>
</feature>
<dbReference type="GO" id="GO:0009626">
    <property type="term" value="P:plant-type hypersensitive response"/>
    <property type="evidence" value="ECO:0007669"/>
    <property type="project" value="UniProtKB-ARBA"/>
</dbReference>
<dbReference type="PRINTS" id="PR00364">
    <property type="entry name" value="DISEASERSIST"/>
</dbReference>
<protein>
    <recommendedName>
        <fullName evidence="9">NB-ARC domain-containing protein</fullName>
    </recommendedName>
</protein>
<dbReference type="AlphaFoldDB" id="A0AAV5DS63"/>
<dbReference type="InterPro" id="IPR036388">
    <property type="entry name" value="WH-like_DNA-bd_sf"/>
</dbReference>
<reference evidence="7" key="2">
    <citation type="submission" date="2021-12" db="EMBL/GenBank/DDBJ databases">
        <title>Resequencing data analysis of finger millet.</title>
        <authorList>
            <person name="Hatakeyama M."/>
            <person name="Aluri S."/>
            <person name="Balachadran M.T."/>
            <person name="Sivarajan S.R."/>
            <person name="Poveda L."/>
            <person name="Shimizu-Inatsugi R."/>
            <person name="Schlapbach R."/>
            <person name="Sreeman S.M."/>
            <person name="Shimizu K.K."/>
        </authorList>
    </citation>
    <scope>NUCLEOTIDE SEQUENCE</scope>
</reference>
<dbReference type="EMBL" id="BQKI01000071">
    <property type="protein sequence ID" value="GJN13554.1"/>
    <property type="molecule type" value="Genomic_DNA"/>
</dbReference>
<keyword evidence="2" id="KW-0677">Repeat</keyword>
<evidence type="ECO:0000313" key="8">
    <source>
        <dbReference type="Proteomes" id="UP001054889"/>
    </source>
</evidence>
<evidence type="ECO:0008006" key="9">
    <source>
        <dbReference type="Google" id="ProtNLM"/>
    </source>
</evidence>
<accession>A0AAV5DS63</accession>
<feature type="domain" description="Disease resistance protein winged helix" evidence="5">
    <location>
        <begin position="206"/>
        <end position="276"/>
    </location>
</feature>
<keyword evidence="1" id="KW-0433">Leucine-rich repeat</keyword>
<dbReference type="Pfam" id="PF23559">
    <property type="entry name" value="WHD_DRP"/>
    <property type="match status" value="1"/>
</dbReference>
<comment type="caution">
    <text evidence="7">The sequence shown here is derived from an EMBL/GenBank/DDBJ whole genome shotgun (WGS) entry which is preliminary data.</text>
</comment>
<evidence type="ECO:0000259" key="5">
    <source>
        <dbReference type="Pfam" id="PF23559"/>
    </source>
</evidence>
<evidence type="ECO:0000259" key="4">
    <source>
        <dbReference type="Pfam" id="PF00931"/>
    </source>
</evidence>
<dbReference type="InterPro" id="IPR027417">
    <property type="entry name" value="P-loop_NTPase"/>
</dbReference>
<sequence length="657" mass="75627">MWIHVSQNFSVHTVLTEMLEQASDKEKVEISNLDKLQRKLEDELRGKRFFLVLDDVWQGGGTSRQQMNNLLCPMRAAMQGSKILVTTRNEHAARALSAQNLVAISDLDEKLFLSMFMHYALDGVEITDQALLRKYWLIGGKIAGKLGRSPLAASTVAGQLNIRLEIDFWISTMKSDLLNNETVGALWWSYRQLQEPIKQCFTYCSMFPRRYALQRDELVHLWVAEGFVKPANGVEDVEDVGNGYFRVLLSTSFIQLKVQSSGKDYFTIHDLLHDLAGRITGSDCFTVEKDMADQSPRGVRHLFIDAYYDRVFTEHILTLGNLRTLMMSSSARKMTIEEFERVLKSLKKLRVVHVRLECMKMIPASIGQLKHIRYLGVFGSPFINITLPPTFSMLYHLQKFSVPFGTSLNCSSGNKEMANLVNLRYMSCYSLNFPNIGRLTWLRSMNFFTVRKIRGYEIEQLKHLDNLRDNLRIQGLQNVNSKEEAGQAKLANKVYITDLVLDWEDLVCLSKLEMSHCSWKSLPENMEGLIFLEELVISDCKNIFSLPSLPLSLKRLRLEDWNGSDASSWNCEPLVNLRCLEILRCKWNCLPENIHCLTLLEELSIKQCKNILQLRRLPRSLKKLSITFCDHTFMQSCCTVGHPNWQVIEHVLEKFIN</sequence>